<accession>A0A644UXW3</accession>
<sequence>MISPSQHVELGRALRESDAVKKGRTEVMPPHNVDPLSENIRYLISRMPSIAVASKEMGINRQQLNKYLNGSSSPSLRTMRKMATVFELPTEALMLPPEELKRRMKHGSGAEPSPLPARKIREVTLIGRGEAEHDGSAEALAPYCGRYFRYNWVPEMPELVLRTAVIIFQRERRTYAGVLERFAPAGSPWSRDGVRRTLHRLSYVQDRIQFIDCGTPTGEVTPGFSLFYPVYTSGVQYLSGVLLGSFGFGVRPIFTSNLVMQRRPAGASLRDDFRACGLVSFSDLTLGAEVRRRLCRPDGSPAIYLAG</sequence>
<proteinExistence type="predicted"/>
<feature type="domain" description="HTH cro/C1-type" evidence="1">
    <location>
        <begin position="54"/>
        <end position="93"/>
    </location>
</feature>
<dbReference type="SMART" id="SM00530">
    <property type="entry name" value="HTH_XRE"/>
    <property type="match status" value="1"/>
</dbReference>
<comment type="caution">
    <text evidence="2">The sequence shown here is derived from an EMBL/GenBank/DDBJ whole genome shotgun (WGS) entry which is preliminary data.</text>
</comment>
<reference evidence="2" key="1">
    <citation type="submission" date="2019-08" db="EMBL/GenBank/DDBJ databases">
        <authorList>
            <person name="Kucharzyk K."/>
            <person name="Murdoch R.W."/>
            <person name="Higgins S."/>
            <person name="Loffler F."/>
        </authorList>
    </citation>
    <scope>NUCLEOTIDE SEQUENCE</scope>
</reference>
<organism evidence="2">
    <name type="scientific">bioreactor metagenome</name>
    <dbReference type="NCBI Taxonomy" id="1076179"/>
    <lineage>
        <taxon>unclassified sequences</taxon>
        <taxon>metagenomes</taxon>
        <taxon>ecological metagenomes</taxon>
    </lineage>
</organism>
<evidence type="ECO:0000313" key="2">
    <source>
        <dbReference type="EMBL" id="MPL83936.1"/>
    </source>
</evidence>
<protein>
    <recommendedName>
        <fullName evidence="1">HTH cro/C1-type domain-containing protein</fullName>
    </recommendedName>
</protein>
<dbReference type="GO" id="GO:0003677">
    <property type="term" value="F:DNA binding"/>
    <property type="evidence" value="ECO:0007669"/>
    <property type="project" value="InterPro"/>
</dbReference>
<dbReference type="PROSITE" id="PS50943">
    <property type="entry name" value="HTH_CROC1"/>
    <property type="match status" value="1"/>
</dbReference>
<dbReference type="Pfam" id="PF01381">
    <property type="entry name" value="HTH_3"/>
    <property type="match status" value="1"/>
</dbReference>
<dbReference type="CDD" id="cd00093">
    <property type="entry name" value="HTH_XRE"/>
    <property type="match status" value="1"/>
</dbReference>
<dbReference type="Gene3D" id="1.10.260.40">
    <property type="entry name" value="lambda repressor-like DNA-binding domains"/>
    <property type="match status" value="1"/>
</dbReference>
<name>A0A644UXW3_9ZZZZ</name>
<dbReference type="EMBL" id="VSSQ01000182">
    <property type="protein sequence ID" value="MPL83936.1"/>
    <property type="molecule type" value="Genomic_DNA"/>
</dbReference>
<gene>
    <name evidence="2" type="ORF">SDC9_29895</name>
</gene>
<dbReference type="SUPFAM" id="SSF47413">
    <property type="entry name" value="lambda repressor-like DNA-binding domains"/>
    <property type="match status" value="1"/>
</dbReference>
<evidence type="ECO:0000259" key="1">
    <source>
        <dbReference type="PROSITE" id="PS50943"/>
    </source>
</evidence>
<dbReference type="InterPro" id="IPR001387">
    <property type="entry name" value="Cro/C1-type_HTH"/>
</dbReference>
<dbReference type="AlphaFoldDB" id="A0A644UXW3"/>
<dbReference type="InterPro" id="IPR010982">
    <property type="entry name" value="Lambda_DNA-bd_dom_sf"/>
</dbReference>